<evidence type="ECO:0000256" key="6">
    <source>
        <dbReference type="SAM" id="MobiDB-lite"/>
    </source>
</evidence>
<keyword evidence="3 7" id="KW-0812">Transmembrane</keyword>
<dbReference type="EMBL" id="JBHSON010000062">
    <property type="protein sequence ID" value="MFC5751015.1"/>
    <property type="molecule type" value="Genomic_DNA"/>
</dbReference>
<evidence type="ECO:0000256" key="7">
    <source>
        <dbReference type="SAM" id="Phobius"/>
    </source>
</evidence>
<dbReference type="InterPro" id="IPR004923">
    <property type="entry name" value="FTR1/Fip1/EfeU"/>
</dbReference>
<evidence type="ECO:0000256" key="5">
    <source>
        <dbReference type="ARBA" id="ARBA00023136"/>
    </source>
</evidence>
<feature type="transmembrane region" description="Helical" evidence="7">
    <location>
        <begin position="179"/>
        <end position="199"/>
    </location>
</feature>
<comment type="subcellular location">
    <subcellularLocation>
        <location evidence="1">Membrane</location>
        <topology evidence="1">Multi-pass membrane protein</topology>
    </subcellularLocation>
</comment>
<sequence>MLGNYLIGLREGLEAALVVSILTAYLVKTGRRDALIPVWAGIGTAVAVSVGFALLLNLLVAQENHFKVQELAGGLLSIVAVALVTWMVFWMRTAARSIKAELEGKLAGALNVGPAALAVVAFVAVGREGLETALFLWINTSNSNSGSTPIIGALLGLATAVVLGYLLYRGGLRLNLKRFFTWTGIALIVVAAGVLGYGFHDLQEAGVLPGLGALALQPAEFFAGFGRAGQWTQTLLHGVFNLTPTVTWLQLIIWIAYLVPVMVLFLRPQAAGTPRTAPGRPAPAPAPGSASGSASGQGPGAA</sequence>
<dbReference type="RefSeq" id="WP_378286881.1">
    <property type="nucleotide sequence ID" value="NZ_JBHSON010000062.1"/>
</dbReference>
<feature type="transmembrane region" description="Helical" evidence="7">
    <location>
        <begin position="146"/>
        <end position="167"/>
    </location>
</feature>
<feature type="transmembrane region" description="Helical" evidence="7">
    <location>
        <begin position="71"/>
        <end position="94"/>
    </location>
</feature>
<evidence type="ECO:0000313" key="8">
    <source>
        <dbReference type="EMBL" id="MFC5751015.1"/>
    </source>
</evidence>
<evidence type="ECO:0000256" key="1">
    <source>
        <dbReference type="ARBA" id="ARBA00004141"/>
    </source>
</evidence>
<evidence type="ECO:0000256" key="4">
    <source>
        <dbReference type="ARBA" id="ARBA00022989"/>
    </source>
</evidence>
<comment type="caution">
    <text evidence="8">The sequence shown here is derived from an EMBL/GenBank/DDBJ whole genome shotgun (WGS) entry which is preliminary data.</text>
</comment>
<reference evidence="9" key="1">
    <citation type="journal article" date="2019" name="Int. J. Syst. Evol. Microbiol.">
        <title>The Global Catalogue of Microorganisms (GCM) 10K type strain sequencing project: providing services to taxonomists for standard genome sequencing and annotation.</title>
        <authorList>
            <consortium name="The Broad Institute Genomics Platform"/>
            <consortium name="The Broad Institute Genome Sequencing Center for Infectious Disease"/>
            <person name="Wu L."/>
            <person name="Ma J."/>
        </authorList>
    </citation>
    <scope>NUCLEOTIDE SEQUENCE [LARGE SCALE GENOMIC DNA]</scope>
    <source>
        <strain evidence="9">KCTC 42087</strain>
    </source>
</reference>
<keyword evidence="5 7" id="KW-0472">Membrane</keyword>
<dbReference type="PANTHER" id="PTHR31632:SF2">
    <property type="entry name" value="PLASMA MEMBRANE IRON PERMEASE"/>
    <property type="match status" value="1"/>
</dbReference>
<dbReference type="Pfam" id="PF03239">
    <property type="entry name" value="FTR1"/>
    <property type="match status" value="1"/>
</dbReference>
<keyword evidence="4 7" id="KW-1133">Transmembrane helix</keyword>
<dbReference type="Proteomes" id="UP001596074">
    <property type="component" value="Unassembled WGS sequence"/>
</dbReference>
<feature type="transmembrane region" description="Helical" evidence="7">
    <location>
        <begin position="6"/>
        <end position="27"/>
    </location>
</feature>
<keyword evidence="9" id="KW-1185">Reference proteome</keyword>
<proteinExistence type="inferred from homology"/>
<dbReference type="PANTHER" id="PTHR31632">
    <property type="entry name" value="IRON TRANSPORTER FTH1"/>
    <property type="match status" value="1"/>
</dbReference>
<feature type="transmembrane region" description="Helical" evidence="7">
    <location>
        <begin position="248"/>
        <end position="266"/>
    </location>
</feature>
<feature type="region of interest" description="Disordered" evidence="6">
    <location>
        <begin position="272"/>
        <end position="302"/>
    </location>
</feature>
<evidence type="ECO:0000256" key="2">
    <source>
        <dbReference type="ARBA" id="ARBA00008333"/>
    </source>
</evidence>
<gene>
    <name evidence="8" type="primary">efeU</name>
    <name evidence="8" type="ORF">ACFPZN_35810</name>
</gene>
<evidence type="ECO:0000256" key="3">
    <source>
        <dbReference type="ARBA" id="ARBA00022692"/>
    </source>
</evidence>
<feature type="transmembrane region" description="Helical" evidence="7">
    <location>
        <begin position="34"/>
        <end position="59"/>
    </location>
</feature>
<comment type="similarity">
    <text evidence="2">Belongs to the oxidase-dependent Fe transporter (OFeT) (TC 9.A.10.1) family.</text>
</comment>
<protein>
    <submittedName>
        <fullName evidence="8">Iron uptake transporter permease EfeU</fullName>
    </submittedName>
</protein>
<feature type="transmembrane region" description="Helical" evidence="7">
    <location>
        <begin position="106"/>
        <end position="126"/>
    </location>
</feature>
<name>A0ABW1A639_9ACTN</name>
<accession>A0ABW1A639</accession>
<evidence type="ECO:0000313" key="9">
    <source>
        <dbReference type="Proteomes" id="UP001596074"/>
    </source>
</evidence>
<dbReference type="NCBIfam" id="NF041756">
    <property type="entry name" value="EfeU"/>
    <property type="match status" value="1"/>
</dbReference>
<organism evidence="8 9">
    <name type="scientific">Actinomadura rugatobispora</name>
    <dbReference type="NCBI Taxonomy" id="1994"/>
    <lineage>
        <taxon>Bacteria</taxon>
        <taxon>Bacillati</taxon>
        <taxon>Actinomycetota</taxon>
        <taxon>Actinomycetes</taxon>
        <taxon>Streptosporangiales</taxon>
        <taxon>Thermomonosporaceae</taxon>
        <taxon>Actinomadura</taxon>
    </lineage>
</organism>